<dbReference type="OrthoDB" id="49520at2759"/>
<reference evidence="8 9" key="1">
    <citation type="journal article" date="2017" name="Environ. Microbiol.">
        <title>Decay of the glycolytic pathway and adaptation to intranuclear parasitism within Enterocytozoonidae microsporidia.</title>
        <authorList>
            <person name="Wiredu Boakye D."/>
            <person name="Jaroenlak P."/>
            <person name="Prachumwat A."/>
            <person name="Williams T.A."/>
            <person name="Bateman K.S."/>
            <person name="Itsathitphaisarn O."/>
            <person name="Sritunyalucksana K."/>
            <person name="Paszkiewicz K.H."/>
            <person name="Moore K.A."/>
            <person name="Stentiford G.D."/>
            <person name="Williams B.A."/>
        </authorList>
    </citation>
    <scope>NUCLEOTIDE SEQUENCE [LARGE SCALE GENOMIC DNA]</scope>
    <source>
        <strain evidence="9">canceri</strain>
        <strain evidence="7">Canceri</strain>
        <strain evidence="6 8">GB1</strain>
    </source>
</reference>
<keyword evidence="2" id="KW-0805">Transcription regulation</keyword>
<dbReference type="VEuPathDB" id="MicrosporidiaDB:A0H76_1597"/>
<gene>
    <name evidence="7" type="ORF">A0H76_1597</name>
    <name evidence="6" type="ORF">HERIO_2463</name>
</gene>
<dbReference type="InterPro" id="IPR029525">
    <property type="entry name" value="INO80C/Ies6"/>
</dbReference>
<dbReference type="GO" id="GO:0031011">
    <property type="term" value="C:Ino80 complex"/>
    <property type="evidence" value="ECO:0007669"/>
    <property type="project" value="InterPro"/>
</dbReference>
<dbReference type="Proteomes" id="UP000192501">
    <property type="component" value="Unassembled WGS sequence"/>
</dbReference>
<evidence type="ECO:0000313" key="6">
    <source>
        <dbReference type="EMBL" id="ORD95484.1"/>
    </source>
</evidence>
<evidence type="ECO:0000313" key="8">
    <source>
        <dbReference type="Proteomes" id="UP000192356"/>
    </source>
</evidence>
<evidence type="ECO:0000256" key="1">
    <source>
        <dbReference type="ARBA" id="ARBA00004123"/>
    </source>
</evidence>
<evidence type="ECO:0000313" key="7">
    <source>
        <dbReference type="EMBL" id="ORD98988.1"/>
    </source>
</evidence>
<organism evidence="7 9">
    <name type="scientific">Hepatospora eriocheir</name>
    <dbReference type="NCBI Taxonomy" id="1081669"/>
    <lineage>
        <taxon>Eukaryota</taxon>
        <taxon>Fungi</taxon>
        <taxon>Fungi incertae sedis</taxon>
        <taxon>Microsporidia</taxon>
        <taxon>Hepatosporidae</taxon>
        <taxon>Hepatospora</taxon>
    </lineage>
</organism>
<keyword evidence="4" id="KW-0539">Nucleus</keyword>
<dbReference type="EMBL" id="LVKB01000291">
    <property type="protein sequence ID" value="ORD95484.1"/>
    <property type="molecule type" value="Genomic_DNA"/>
</dbReference>
<dbReference type="InterPro" id="IPR013272">
    <property type="entry name" value="Vps72/YL1_C"/>
</dbReference>
<dbReference type="Proteomes" id="UP000192356">
    <property type="component" value="Unassembled WGS sequence"/>
</dbReference>
<name>A0A1X0QGT6_9MICR</name>
<keyword evidence="8" id="KW-1185">Reference proteome</keyword>
<evidence type="ECO:0000313" key="9">
    <source>
        <dbReference type="Proteomes" id="UP000192501"/>
    </source>
</evidence>
<dbReference type="Pfam" id="PF08265">
    <property type="entry name" value="YL1_C"/>
    <property type="match status" value="1"/>
</dbReference>
<evidence type="ECO:0000256" key="3">
    <source>
        <dbReference type="ARBA" id="ARBA00023163"/>
    </source>
</evidence>
<proteinExistence type="predicted"/>
<evidence type="ECO:0000256" key="2">
    <source>
        <dbReference type="ARBA" id="ARBA00023015"/>
    </source>
</evidence>
<keyword evidence="3" id="KW-0804">Transcription</keyword>
<feature type="domain" description="Vps72/YL1 C-terminal" evidence="5">
    <location>
        <begin position="47"/>
        <end position="76"/>
    </location>
</feature>
<dbReference type="SMART" id="SM00993">
    <property type="entry name" value="YL1_C"/>
    <property type="match status" value="1"/>
</dbReference>
<dbReference type="VEuPathDB" id="MicrosporidiaDB:HERIO_2463"/>
<comment type="caution">
    <text evidence="7">The sequence shown here is derived from an EMBL/GenBank/DDBJ whole genome shotgun (WGS) entry which is preliminary data.</text>
</comment>
<dbReference type="GO" id="GO:0006338">
    <property type="term" value="P:chromatin remodeling"/>
    <property type="evidence" value="ECO:0007669"/>
    <property type="project" value="InterPro"/>
</dbReference>
<evidence type="ECO:0000259" key="5">
    <source>
        <dbReference type="SMART" id="SM00993"/>
    </source>
</evidence>
<protein>
    <recommendedName>
        <fullName evidence="5">Vps72/YL1 C-terminal domain-containing protein</fullName>
    </recommendedName>
</protein>
<dbReference type="EMBL" id="LTAI01000347">
    <property type="protein sequence ID" value="ORD98988.1"/>
    <property type="molecule type" value="Genomic_DNA"/>
</dbReference>
<accession>A0A1X0QGT6</accession>
<dbReference type="AlphaFoldDB" id="A0A1X0QGT6"/>
<evidence type="ECO:0000256" key="4">
    <source>
        <dbReference type="ARBA" id="ARBA00023242"/>
    </source>
</evidence>
<dbReference type="PANTHER" id="PTHR31200:SF1">
    <property type="entry name" value="INO80 COMPLEX SUBUNIT C"/>
    <property type="match status" value="1"/>
</dbReference>
<comment type="subcellular location">
    <subcellularLocation>
        <location evidence="1">Nucleus</location>
    </subcellularLocation>
</comment>
<sequence>MTKEFNLTDLKFINDKKKIFKGIRLKKLNKELKYFNLSKISCEAPFKLCDVTGLKGNYTMPKTFLRYHDADIFLYIKELDQPILDWYLNFNFYERIFE</sequence>
<dbReference type="PANTHER" id="PTHR31200">
    <property type="entry name" value="INO80 COMPLEX SUBUNIT C"/>
    <property type="match status" value="1"/>
</dbReference>